<keyword evidence="4" id="KW-1185">Reference proteome</keyword>
<dbReference type="SMART" id="SM00028">
    <property type="entry name" value="TPR"/>
    <property type="match status" value="2"/>
</dbReference>
<dbReference type="InterPro" id="IPR011990">
    <property type="entry name" value="TPR-like_helical_dom_sf"/>
</dbReference>
<dbReference type="EMBL" id="PVLF01000002">
    <property type="protein sequence ID" value="PRH83482.1"/>
    <property type="molecule type" value="Genomic_DNA"/>
</dbReference>
<name>A0A2P6MBZ5_9GAMM</name>
<dbReference type="SUPFAM" id="SSF48452">
    <property type="entry name" value="TPR-like"/>
    <property type="match status" value="1"/>
</dbReference>
<dbReference type="AlphaFoldDB" id="A0A2P6MBZ5"/>
<dbReference type="Pfam" id="PF13432">
    <property type="entry name" value="TPR_16"/>
    <property type="match status" value="2"/>
</dbReference>
<evidence type="ECO:0000313" key="4">
    <source>
        <dbReference type="Proteomes" id="UP000241736"/>
    </source>
</evidence>
<dbReference type="Gene3D" id="1.25.40.10">
    <property type="entry name" value="Tetratricopeptide repeat domain"/>
    <property type="match status" value="2"/>
</dbReference>
<dbReference type="RefSeq" id="WP_106989360.1">
    <property type="nucleotide sequence ID" value="NZ_KZ679084.1"/>
</dbReference>
<evidence type="ECO:0000313" key="3">
    <source>
        <dbReference type="EMBL" id="PRH83482.1"/>
    </source>
</evidence>
<keyword evidence="1" id="KW-0802">TPR repeat</keyword>
<organism evidence="3 4">
    <name type="scientific">Arenimonas caeni</name>
    <dbReference type="NCBI Taxonomy" id="2058085"/>
    <lineage>
        <taxon>Bacteria</taxon>
        <taxon>Pseudomonadati</taxon>
        <taxon>Pseudomonadota</taxon>
        <taxon>Gammaproteobacteria</taxon>
        <taxon>Lysobacterales</taxon>
        <taxon>Lysobacteraceae</taxon>
        <taxon>Arenimonas</taxon>
    </lineage>
</organism>
<feature type="signal peptide" evidence="2">
    <location>
        <begin position="1"/>
        <end position="19"/>
    </location>
</feature>
<gene>
    <name evidence="3" type="ORF">C6N40_02200</name>
</gene>
<dbReference type="Proteomes" id="UP000241736">
    <property type="component" value="Unassembled WGS sequence"/>
</dbReference>
<evidence type="ECO:0000256" key="1">
    <source>
        <dbReference type="PROSITE-ProRule" id="PRU00339"/>
    </source>
</evidence>
<protein>
    <submittedName>
        <fullName evidence="3">Uncharacterized protein</fullName>
    </submittedName>
</protein>
<dbReference type="InterPro" id="IPR019734">
    <property type="entry name" value="TPR_rpt"/>
</dbReference>
<accession>A0A2P6MBZ5</accession>
<evidence type="ECO:0000256" key="2">
    <source>
        <dbReference type="SAM" id="SignalP"/>
    </source>
</evidence>
<reference evidence="3 4" key="1">
    <citation type="submission" date="2018-03" db="EMBL/GenBank/DDBJ databases">
        <title>Arenimonas caeni sp. nov., isolated from activated sludge.</title>
        <authorList>
            <person name="Liu H."/>
        </authorList>
    </citation>
    <scope>NUCLEOTIDE SEQUENCE [LARGE SCALE GENOMIC DNA]</scope>
    <source>
        <strain evidence="4">z29</strain>
    </source>
</reference>
<feature type="chain" id="PRO_5015135557" evidence="2">
    <location>
        <begin position="20"/>
        <end position="317"/>
    </location>
</feature>
<proteinExistence type="predicted"/>
<dbReference type="PROSITE" id="PS50005">
    <property type="entry name" value="TPR"/>
    <property type="match status" value="1"/>
</dbReference>
<comment type="caution">
    <text evidence="3">The sequence shown here is derived from an EMBL/GenBank/DDBJ whole genome shotgun (WGS) entry which is preliminary data.</text>
</comment>
<keyword evidence="2" id="KW-0732">Signal</keyword>
<dbReference type="OrthoDB" id="192575at2"/>
<feature type="repeat" description="TPR" evidence="1">
    <location>
        <begin position="166"/>
        <end position="199"/>
    </location>
</feature>
<sequence>MTRLLLLLCLVLTPGLAQAADTARADALLRERDPGAPAAIAELLRAHPDDPAVRVLQIRLMIQEQRAKDAVELAEDLVDDAPGSGLAHLWLGNAYGNRIGQLGTFGQGLMAPKLRRAFERAVELDPGLHEARTALVEFYLMAPGIVGGSVDKARAQAVELQRRDPPRGHYALGRIAQQEERLEEAAKHYLAAYQGRPDNETYRMTVGIVHQQAEAWDAAFGHFDAWTREKPDAAAAWYQFGRTAVVSGQRLEEGAAAFRRFLALPERPGQPEHKHGWWRLGQALALASDKAGAREALQRALALDPGMAEAKAELAKL</sequence>